<dbReference type="InterPro" id="IPR058240">
    <property type="entry name" value="rSAM_sf"/>
</dbReference>
<dbReference type="CDD" id="cd01335">
    <property type="entry name" value="Radical_SAM"/>
    <property type="match status" value="1"/>
</dbReference>
<proteinExistence type="predicted"/>
<evidence type="ECO:0000256" key="5">
    <source>
        <dbReference type="ARBA" id="ARBA00022603"/>
    </source>
</evidence>
<dbReference type="AlphaFoldDB" id="A0A0D3K6M0"/>
<evidence type="ECO:0000256" key="1">
    <source>
        <dbReference type="ARBA" id="ARBA00001966"/>
    </source>
</evidence>
<evidence type="ECO:0000256" key="3">
    <source>
        <dbReference type="ARBA" id="ARBA00022485"/>
    </source>
</evidence>
<keyword evidence="10" id="KW-0411">Iron-sulfur</keyword>
<dbReference type="PaxDb" id="2903-EOD31405"/>
<evidence type="ECO:0000259" key="11">
    <source>
        <dbReference type="PROSITE" id="PS51918"/>
    </source>
</evidence>
<keyword evidence="4" id="KW-0963">Cytoplasm</keyword>
<evidence type="ECO:0000256" key="2">
    <source>
        <dbReference type="ARBA" id="ARBA00004496"/>
    </source>
</evidence>
<name>A0A0D3K6M0_EMIH1</name>
<accession>A0A0D3K6M0</accession>
<reference evidence="12" key="2">
    <citation type="submission" date="2024-10" db="UniProtKB">
        <authorList>
            <consortium name="EnsemblProtists"/>
        </authorList>
    </citation>
    <scope>IDENTIFICATION</scope>
</reference>
<evidence type="ECO:0000256" key="9">
    <source>
        <dbReference type="ARBA" id="ARBA00023004"/>
    </source>
</evidence>
<evidence type="ECO:0000313" key="13">
    <source>
        <dbReference type="Proteomes" id="UP000013827"/>
    </source>
</evidence>
<dbReference type="GeneID" id="17276679"/>
<dbReference type="InterPro" id="IPR004383">
    <property type="entry name" value="rRNA_lsu_MTrfase_RlmN/Cfr"/>
</dbReference>
<dbReference type="GO" id="GO:0070475">
    <property type="term" value="P:rRNA base methylation"/>
    <property type="evidence" value="ECO:0007669"/>
    <property type="project" value="TreeGrafter"/>
</dbReference>
<keyword evidence="7" id="KW-0949">S-adenosyl-L-methionine</keyword>
<dbReference type="KEGG" id="ehx:EMIHUDRAFT_456348"/>
<keyword evidence="8" id="KW-0479">Metal-binding</keyword>
<keyword evidence="13" id="KW-1185">Reference proteome</keyword>
<keyword evidence="5" id="KW-0489">Methyltransferase</keyword>
<dbReference type="STRING" id="2903.R1EXT5"/>
<dbReference type="Gene3D" id="3.20.20.70">
    <property type="entry name" value="Aldolase class I"/>
    <property type="match status" value="1"/>
</dbReference>
<dbReference type="PROSITE" id="PS51918">
    <property type="entry name" value="RADICAL_SAM"/>
    <property type="match status" value="1"/>
</dbReference>
<evidence type="ECO:0000256" key="4">
    <source>
        <dbReference type="ARBA" id="ARBA00022490"/>
    </source>
</evidence>
<dbReference type="SUPFAM" id="SSF102114">
    <property type="entry name" value="Radical SAM enzymes"/>
    <property type="match status" value="1"/>
</dbReference>
<reference evidence="13" key="1">
    <citation type="journal article" date="2013" name="Nature">
        <title>Pan genome of the phytoplankton Emiliania underpins its global distribution.</title>
        <authorList>
            <person name="Read B.A."/>
            <person name="Kegel J."/>
            <person name="Klute M.J."/>
            <person name="Kuo A."/>
            <person name="Lefebvre S.C."/>
            <person name="Maumus F."/>
            <person name="Mayer C."/>
            <person name="Miller J."/>
            <person name="Monier A."/>
            <person name="Salamov A."/>
            <person name="Young J."/>
            <person name="Aguilar M."/>
            <person name="Claverie J.M."/>
            <person name="Frickenhaus S."/>
            <person name="Gonzalez K."/>
            <person name="Herman E.K."/>
            <person name="Lin Y.C."/>
            <person name="Napier J."/>
            <person name="Ogata H."/>
            <person name="Sarno A.F."/>
            <person name="Shmutz J."/>
            <person name="Schroeder D."/>
            <person name="de Vargas C."/>
            <person name="Verret F."/>
            <person name="von Dassow P."/>
            <person name="Valentin K."/>
            <person name="Van de Peer Y."/>
            <person name="Wheeler G."/>
            <person name="Dacks J.B."/>
            <person name="Delwiche C.F."/>
            <person name="Dyhrman S.T."/>
            <person name="Glockner G."/>
            <person name="John U."/>
            <person name="Richards T."/>
            <person name="Worden A.Z."/>
            <person name="Zhang X."/>
            <person name="Grigoriev I.V."/>
            <person name="Allen A.E."/>
            <person name="Bidle K."/>
            <person name="Borodovsky M."/>
            <person name="Bowler C."/>
            <person name="Brownlee C."/>
            <person name="Cock J.M."/>
            <person name="Elias M."/>
            <person name="Gladyshev V.N."/>
            <person name="Groth M."/>
            <person name="Guda C."/>
            <person name="Hadaegh A."/>
            <person name="Iglesias-Rodriguez M.D."/>
            <person name="Jenkins J."/>
            <person name="Jones B.M."/>
            <person name="Lawson T."/>
            <person name="Leese F."/>
            <person name="Lindquist E."/>
            <person name="Lobanov A."/>
            <person name="Lomsadze A."/>
            <person name="Malik S.B."/>
            <person name="Marsh M.E."/>
            <person name="Mackinder L."/>
            <person name="Mock T."/>
            <person name="Mueller-Roeber B."/>
            <person name="Pagarete A."/>
            <person name="Parker M."/>
            <person name="Probert I."/>
            <person name="Quesneville H."/>
            <person name="Raines C."/>
            <person name="Rensing S.A."/>
            <person name="Riano-Pachon D.M."/>
            <person name="Richier S."/>
            <person name="Rokitta S."/>
            <person name="Shiraiwa Y."/>
            <person name="Soanes D.M."/>
            <person name="van der Giezen M."/>
            <person name="Wahlund T.M."/>
            <person name="Williams B."/>
            <person name="Wilson W."/>
            <person name="Wolfe G."/>
            <person name="Wurch L.L."/>
        </authorList>
    </citation>
    <scope>NUCLEOTIDE SEQUENCE</scope>
</reference>
<evidence type="ECO:0000313" key="12">
    <source>
        <dbReference type="EnsemblProtists" id="EOD31405"/>
    </source>
</evidence>
<dbReference type="OMA" id="GTIKWAM"/>
<dbReference type="GO" id="GO:0046872">
    <property type="term" value="F:metal ion binding"/>
    <property type="evidence" value="ECO:0007669"/>
    <property type="project" value="UniProtKB-KW"/>
</dbReference>
<keyword evidence="9" id="KW-0408">Iron</keyword>
<protein>
    <recommendedName>
        <fullName evidence="11">Radical SAM core domain-containing protein</fullName>
    </recommendedName>
</protein>
<organism evidence="12 13">
    <name type="scientific">Emiliania huxleyi (strain CCMP1516)</name>
    <dbReference type="NCBI Taxonomy" id="280463"/>
    <lineage>
        <taxon>Eukaryota</taxon>
        <taxon>Haptista</taxon>
        <taxon>Haptophyta</taxon>
        <taxon>Prymnesiophyceae</taxon>
        <taxon>Isochrysidales</taxon>
        <taxon>Noelaerhabdaceae</taxon>
        <taxon>Emiliania</taxon>
    </lineage>
</organism>
<dbReference type="InterPro" id="IPR040072">
    <property type="entry name" value="Methyltransferase_A"/>
</dbReference>
<dbReference type="eggNOG" id="ENOG502QQ98">
    <property type="taxonomic scope" value="Eukaryota"/>
</dbReference>
<evidence type="ECO:0000256" key="8">
    <source>
        <dbReference type="ARBA" id="ARBA00022723"/>
    </source>
</evidence>
<keyword evidence="6" id="KW-0808">Transferase</keyword>
<dbReference type="InterPro" id="IPR013785">
    <property type="entry name" value="Aldolase_TIM"/>
</dbReference>
<dbReference type="InterPro" id="IPR007197">
    <property type="entry name" value="rSAM"/>
</dbReference>
<dbReference type="EnsemblProtists" id="EOD31405">
    <property type="protein sequence ID" value="EOD31405"/>
    <property type="gene ID" value="EMIHUDRAFT_456348"/>
</dbReference>
<evidence type="ECO:0000256" key="6">
    <source>
        <dbReference type="ARBA" id="ARBA00022679"/>
    </source>
</evidence>
<dbReference type="SFLD" id="SFLDF00275">
    <property type="entry name" value="adenosine_C2_methyltransferase"/>
    <property type="match status" value="1"/>
</dbReference>
<dbReference type="Pfam" id="PF04055">
    <property type="entry name" value="Radical_SAM"/>
    <property type="match status" value="1"/>
</dbReference>
<dbReference type="HOGENOM" id="CLU_029101_3_3_1"/>
<evidence type="ECO:0000256" key="7">
    <source>
        <dbReference type="ARBA" id="ARBA00022691"/>
    </source>
</evidence>
<comment type="subcellular location">
    <subcellularLocation>
        <location evidence="2">Cytoplasm</location>
    </subcellularLocation>
</comment>
<evidence type="ECO:0000256" key="10">
    <source>
        <dbReference type="ARBA" id="ARBA00023014"/>
    </source>
</evidence>
<dbReference type="GO" id="GO:0051539">
    <property type="term" value="F:4 iron, 4 sulfur cluster binding"/>
    <property type="evidence" value="ECO:0007669"/>
    <property type="project" value="UniProtKB-KW"/>
</dbReference>
<dbReference type="RefSeq" id="XP_005783834.1">
    <property type="nucleotide sequence ID" value="XM_005783777.1"/>
</dbReference>
<dbReference type="GO" id="GO:0030488">
    <property type="term" value="P:tRNA methylation"/>
    <property type="evidence" value="ECO:0007669"/>
    <property type="project" value="TreeGrafter"/>
</dbReference>
<dbReference type="Proteomes" id="UP000013827">
    <property type="component" value="Unassembled WGS sequence"/>
</dbReference>
<sequence>MHAEHAAGQLYRFRAVASLPELRAAGELGAALHGLCDPTAPLSFACGGGTPPAPPADGETEKYVLCCGGGEEVEMVAMPAPGGRSWSLCVSSQVGCRMGCSFCETGRMGLLRNLSAAEIVALAAHVLGLHVANVIFMGMGEPLDNVDAVVQAIACVPPPAIRVLVDPAGLAVPVSHVTVSTSGEAEHVHTLLQALPSVRLAFSLHAPNDALRSRLMPINRRVPLALLAEAMRHCIAATRRRVTVQYVLLAGVNDHPAHAKELASFLAAVGPASRLHVNLLPYNAQSGTPRYSAPSADACKAFKAELVAARLFVKIRWTKGADKMAACGQLGNLNLRRELRRRRLEYAEAAGEGARDATGLRAPSRDGGAACAQRDTLVW</sequence>
<dbReference type="PANTHER" id="PTHR30544:SF9">
    <property type="entry name" value="RADICAL SAM SUPERFAMILY PROTEIN"/>
    <property type="match status" value="1"/>
</dbReference>
<keyword evidence="3" id="KW-0004">4Fe-4S</keyword>
<comment type="cofactor">
    <cofactor evidence="1">
        <name>[4Fe-4S] cluster</name>
        <dbReference type="ChEBI" id="CHEBI:49883"/>
    </cofactor>
</comment>
<dbReference type="SFLD" id="SFLDG01062">
    <property type="entry name" value="methyltransferase_(Class_A)"/>
    <property type="match status" value="1"/>
</dbReference>
<dbReference type="PANTHER" id="PTHR30544">
    <property type="entry name" value="23S RRNA METHYLTRANSFERASE"/>
    <property type="match status" value="1"/>
</dbReference>
<feature type="domain" description="Radical SAM core" evidence="11">
    <location>
        <begin position="82"/>
        <end position="322"/>
    </location>
</feature>
<dbReference type="SFLD" id="SFLDS00029">
    <property type="entry name" value="Radical_SAM"/>
    <property type="match status" value="1"/>
</dbReference>
<dbReference type="GO" id="GO:0005737">
    <property type="term" value="C:cytoplasm"/>
    <property type="evidence" value="ECO:0007669"/>
    <property type="project" value="UniProtKB-SubCell"/>
</dbReference>
<dbReference type="GO" id="GO:0008173">
    <property type="term" value="F:RNA methyltransferase activity"/>
    <property type="evidence" value="ECO:0007669"/>
    <property type="project" value="InterPro"/>
</dbReference>